<feature type="zinc finger region" description="C3H1-type" evidence="1">
    <location>
        <begin position="713"/>
        <end position="736"/>
    </location>
</feature>
<dbReference type="EnsemblFungi" id="PTTG_03142-t43_1">
    <property type="protein sequence ID" value="PTTG_03142-t43_1-p1"/>
    <property type="gene ID" value="PTTG_03142"/>
</dbReference>
<dbReference type="Proteomes" id="UP000005240">
    <property type="component" value="Unassembled WGS sequence"/>
</dbReference>
<dbReference type="EnsemblFungi" id="PTTG_03142-t43_2">
    <property type="protein sequence ID" value="PTTG_03142-t43_2-p1"/>
    <property type="gene ID" value="PTTG_03142"/>
</dbReference>
<keyword evidence="1" id="KW-0862">Zinc</keyword>
<feature type="compositionally biased region" description="Low complexity" evidence="2">
    <location>
        <begin position="7"/>
        <end position="19"/>
    </location>
</feature>
<feature type="region of interest" description="Disordered" evidence="2">
    <location>
        <begin position="639"/>
        <end position="719"/>
    </location>
</feature>
<keyword evidence="1" id="KW-0479">Metal-binding</keyword>
<feature type="region of interest" description="Disordered" evidence="2">
    <location>
        <begin position="504"/>
        <end position="536"/>
    </location>
</feature>
<feature type="region of interest" description="Disordered" evidence="2">
    <location>
        <begin position="238"/>
        <end position="362"/>
    </location>
</feature>
<feature type="region of interest" description="Disordered" evidence="2">
    <location>
        <begin position="386"/>
        <end position="409"/>
    </location>
</feature>
<feature type="compositionally biased region" description="Low complexity" evidence="2">
    <location>
        <begin position="278"/>
        <end position="294"/>
    </location>
</feature>
<dbReference type="Gene3D" id="1.20.930.10">
    <property type="entry name" value="Conserved domain common to transcription factors TFIIS, elongin A, CRSP70"/>
    <property type="match status" value="1"/>
</dbReference>
<dbReference type="PROSITE" id="PS50103">
    <property type="entry name" value="ZF_C3H1"/>
    <property type="match status" value="1"/>
</dbReference>
<feature type="compositionally biased region" description="Basic residues" evidence="2">
    <location>
        <begin position="695"/>
        <end position="706"/>
    </location>
</feature>
<keyword evidence="1" id="KW-0863">Zinc-finger</keyword>
<evidence type="ECO:0000313" key="4">
    <source>
        <dbReference type="EMBL" id="OAV97914.1"/>
    </source>
</evidence>
<feature type="compositionally biased region" description="Pro residues" evidence="2">
    <location>
        <begin position="677"/>
        <end position="689"/>
    </location>
</feature>
<feature type="region of interest" description="Disordered" evidence="2">
    <location>
        <begin position="1"/>
        <end position="62"/>
    </location>
</feature>
<reference evidence="5 6" key="3">
    <citation type="journal article" date="2017" name="G3 (Bethesda)">
        <title>Comparative analysis highlights variable genome content of wheat rusts and divergence of the mating loci.</title>
        <authorList>
            <person name="Cuomo C.A."/>
            <person name="Bakkeren G."/>
            <person name="Khalil H.B."/>
            <person name="Panwar V."/>
            <person name="Joly D."/>
            <person name="Linning R."/>
            <person name="Sakthikumar S."/>
            <person name="Song X."/>
            <person name="Adiconis X."/>
            <person name="Fan L."/>
            <person name="Goldberg J.M."/>
            <person name="Levin J.Z."/>
            <person name="Young S."/>
            <person name="Zeng Q."/>
            <person name="Anikster Y."/>
            <person name="Bruce M."/>
            <person name="Wang M."/>
            <person name="Yin C."/>
            <person name="McCallum B."/>
            <person name="Szabo L.J."/>
            <person name="Hulbert S."/>
            <person name="Chen X."/>
            <person name="Fellers J.P."/>
        </authorList>
    </citation>
    <scope>NUCLEOTIDE SEQUENCE</scope>
    <source>
        <strain evidence="5">isolate 1-1 / race 1 (BBBD)</strain>
        <strain evidence="6">Isolate 1-1 / race 1 (BBBD)</strain>
    </source>
</reference>
<evidence type="ECO:0000313" key="5">
    <source>
        <dbReference type="EnsemblFungi" id="PTTG_03142-t43_1-p1"/>
    </source>
</evidence>
<dbReference type="EMBL" id="ADAS02000010">
    <property type="protein sequence ID" value="OAV97914.1"/>
    <property type="molecule type" value="Genomic_DNA"/>
</dbReference>
<evidence type="ECO:0000256" key="2">
    <source>
        <dbReference type="SAM" id="MobiDB-lite"/>
    </source>
</evidence>
<proteinExistence type="predicted"/>
<reference evidence="4" key="1">
    <citation type="submission" date="2009-11" db="EMBL/GenBank/DDBJ databases">
        <authorList>
            <consortium name="The Broad Institute Genome Sequencing Platform"/>
            <person name="Ward D."/>
            <person name="Feldgarden M."/>
            <person name="Earl A."/>
            <person name="Young S.K."/>
            <person name="Zeng Q."/>
            <person name="Koehrsen M."/>
            <person name="Alvarado L."/>
            <person name="Berlin A."/>
            <person name="Bochicchio J."/>
            <person name="Borenstein D."/>
            <person name="Chapman S.B."/>
            <person name="Chen Z."/>
            <person name="Engels R."/>
            <person name="Freedman E."/>
            <person name="Gellesch M."/>
            <person name="Goldberg J."/>
            <person name="Griggs A."/>
            <person name="Gujja S."/>
            <person name="Heilman E."/>
            <person name="Heiman D."/>
            <person name="Hepburn T."/>
            <person name="Howarth C."/>
            <person name="Jen D."/>
            <person name="Larson L."/>
            <person name="Lewis B."/>
            <person name="Mehta T."/>
            <person name="Park D."/>
            <person name="Pearson M."/>
            <person name="Roberts A."/>
            <person name="Saif S."/>
            <person name="Shea T."/>
            <person name="Shenoy N."/>
            <person name="Sisk P."/>
            <person name="Stolte C."/>
            <person name="Sykes S."/>
            <person name="Thomson T."/>
            <person name="Walk T."/>
            <person name="White J."/>
            <person name="Yandava C."/>
            <person name="Izard J."/>
            <person name="Baranova O.V."/>
            <person name="Blanton J.M."/>
            <person name="Tanner A.C."/>
            <person name="Dewhirst F.E."/>
            <person name="Haas B."/>
            <person name="Nusbaum C."/>
            <person name="Birren B."/>
        </authorList>
    </citation>
    <scope>NUCLEOTIDE SEQUENCE [LARGE SCALE GENOMIC DNA]</scope>
    <source>
        <strain evidence="4">1-1 BBBD Race 1</strain>
    </source>
</reference>
<dbReference type="SUPFAM" id="SSF47676">
    <property type="entry name" value="Conserved domain common to transcription factors TFIIS, elongin A, CRSP70"/>
    <property type="match status" value="1"/>
</dbReference>
<dbReference type="InterPro" id="IPR000571">
    <property type="entry name" value="Znf_CCCH"/>
</dbReference>
<evidence type="ECO:0000259" key="3">
    <source>
        <dbReference type="PROSITE" id="PS50103"/>
    </source>
</evidence>
<organism evidence="4">
    <name type="scientific">Puccinia triticina (isolate 1-1 / race 1 (BBBD))</name>
    <name type="common">Brown leaf rust fungus</name>
    <dbReference type="NCBI Taxonomy" id="630390"/>
    <lineage>
        <taxon>Eukaryota</taxon>
        <taxon>Fungi</taxon>
        <taxon>Dikarya</taxon>
        <taxon>Basidiomycota</taxon>
        <taxon>Pucciniomycotina</taxon>
        <taxon>Pucciniomycetes</taxon>
        <taxon>Pucciniales</taxon>
        <taxon>Pucciniaceae</taxon>
        <taxon>Puccinia</taxon>
    </lineage>
</organism>
<dbReference type="VEuPathDB" id="FungiDB:PTTG_03142"/>
<dbReference type="OrthoDB" id="2507483at2759"/>
<feature type="compositionally biased region" description="Low complexity" evidence="2">
    <location>
        <begin position="249"/>
        <end position="268"/>
    </location>
</feature>
<feature type="compositionally biased region" description="Polar residues" evidence="2">
    <location>
        <begin position="24"/>
        <end position="35"/>
    </location>
</feature>
<dbReference type="AlphaFoldDB" id="A0A180GZG2"/>
<feature type="domain" description="C3H1-type" evidence="3">
    <location>
        <begin position="713"/>
        <end position="736"/>
    </location>
</feature>
<name>A0A180GZG2_PUCT1</name>
<accession>A0A180GZG2</accession>
<dbReference type="InterPro" id="IPR035441">
    <property type="entry name" value="TFIIS/LEDGF_dom_sf"/>
</dbReference>
<evidence type="ECO:0000256" key="1">
    <source>
        <dbReference type="PROSITE-ProRule" id="PRU00723"/>
    </source>
</evidence>
<reference evidence="4" key="2">
    <citation type="submission" date="2016-05" db="EMBL/GenBank/DDBJ databases">
        <title>Comparative analysis highlights variable genome content of wheat rusts and divergence of the mating loci.</title>
        <authorList>
            <person name="Cuomo C.A."/>
            <person name="Bakkeren G."/>
            <person name="Szabo L."/>
            <person name="Khalil H."/>
            <person name="Joly D."/>
            <person name="Goldberg J."/>
            <person name="Young S."/>
            <person name="Zeng Q."/>
            <person name="Fellers J."/>
        </authorList>
    </citation>
    <scope>NUCLEOTIDE SEQUENCE [LARGE SCALE GENOMIC DNA]</scope>
    <source>
        <strain evidence="4">1-1 BBBD Race 1</strain>
    </source>
</reference>
<dbReference type="GO" id="GO:0008270">
    <property type="term" value="F:zinc ion binding"/>
    <property type="evidence" value="ECO:0007669"/>
    <property type="project" value="UniProtKB-KW"/>
</dbReference>
<dbReference type="EMBL" id="ADAS02000010">
    <property type="protein sequence ID" value="OAV97913.1"/>
    <property type="molecule type" value="Genomic_DNA"/>
</dbReference>
<protein>
    <submittedName>
        <fullName evidence="5">C3H1-type domain-containing protein</fullName>
    </submittedName>
</protein>
<reference evidence="5" key="4">
    <citation type="submission" date="2025-05" db="UniProtKB">
        <authorList>
            <consortium name="EnsemblFungi"/>
        </authorList>
    </citation>
    <scope>IDENTIFICATION</scope>
    <source>
        <strain evidence="5">isolate 1-1 / race 1 (BBBD)</strain>
    </source>
</reference>
<sequence>MPPCPASPSSSAELSLQLAWPASIPTSPADSSTQEKQPHPQPHMASPEPAIQQQQTTQQKWKNDRADIRFALDQLSTSPEKATERLGTILKSYQAKHQPSDTPPVPLDGRLEVLLAAKYTGTSAPFFKAWLDKETGCMGAVDGWLQDALAALIPPEQPQNHQRPTSARRKTTSKHRAILLSILQLLHRLPLGLEDLKGTGFGSAVRRINKAKTLPENISKLSAVLNFRWTELVSKARAERASRAVPDQPSRTTPVTTTTPTSSAGSTPALPAVNPKPSTSASASTAQACAATTSKVPLSSININRPPAVESRKRQLQEGPSKPDNSYDAKKQKLVLPSQSTTTNGPKGVSGASGRPRETPPLTYAKRWYAPPSAPTLDPFVEALGHLHSKAPPSPPPQPKNFNPNRPPKRVRFKPDEELCQVKVVERVVYEADEYYEFPPPWTDDARMLVADEGRYLHQVAREIEEEMEWREPEEVVLPSETLRNLGTSVLVSAEALVQAVREETSAEVSFGDGSETGPETAAEPPPDPSPLADAPAPRQIKLGAALGADPEVLNAIAFFQAYNSADEGPLATDADVSDILTQLSDPLPPPLFNPPASCPSPAFGPDPAHFYVDPALHQPGQTTPAFYHQYNETPAIHNGFSSTHHYDEPNPSRASLRDDTLRDLPPHFIRAQNLPNHPPAPPALPTSPPASRLAKSKHKRKRPKPRNPDWPSTQSIPCRNGAHCSFGQNCRFRHD</sequence>
<keyword evidence="6" id="KW-1185">Reference proteome</keyword>
<evidence type="ECO:0000313" key="6">
    <source>
        <dbReference type="Proteomes" id="UP000005240"/>
    </source>
</evidence>
<gene>
    <name evidence="4" type="ORF">PTTG_03142</name>
</gene>
<feature type="compositionally biased region" description="Basic and acidic residues" evidence="2">
    <location>
        <begin position="645"/>
        <end position="666"/>
    </location>
</feature>